<dbReference type="AlphaFoldDB" id="A0A914QPM9"/>
<reference evidence="3" key="1">
    <citation type="submission" date="2022-11" db="UniProtKB">
        <authorList>
            <consortium name="WormBaseParasite"/>
        </authorList>
    </citation>
    <scope>IDENTIFICATION</scope>
</reference>
<protein>
    <submittedName>
        <fullName evidence="3">BZIP domain-containing protein</fullName>
    </submittedName>
</protein>
<organism evidence="2 3">
    <name type="scientific">Panagrolaimus davidi</name>
    <dbReference type="NCBI Taxonomy" id="227884"/>
    <lineage>
        <taxon>Eukaryota</taxon>
        <taxon>Metazoa</taxon>
        <taxon>Ecdysozoa</taxon>
        <taxon>Nematoda</taxon>
        <taxon>Chromadorea</taxon>
        <taxon>Rhabditida</taxon>
        <taxon>Tylenchina</taxon>
        <taxon>Panagrolaimomorpha</taxon>
        <taxon>Panagrolaimoidea</taxon>
        <taxon>Panagrolaimidae</taxon>
        <taxon>Panagrolaimus</taxon>
    </lineage>
</organism>
<accession>A0A914QPM9</accession>
<dbReference type="WBParaSite" id="PDA_v2.g3457.t1">
    <property type="protein sequence ID" value="PDA_v2.g3457.t1"/>
    <property type="gene ID" value="PDA_v2.g3457"/>
</dbReference>
<keyword evidence="2" id="KW-1185">Reference proteome</keyword>
<feature type="region of interest" description="Disordered" evidence="1">
    <location>
        <begin position="219"/>
        <end position="238"/>
    </location>
</feature>
<evidence type="ECO:0000256" key="1">
    <source>
        <dbReference type="SAM" id="MobiDB-lite"/>
    </source>
</evidence>
<evidence type="ECO:0000313" key="3">
    <source>
        <dbReference type="WBParaSite" id="PDA_v2.g3457.t1"/>
    </source>
</evidence>
<sequence length="420" mass="47444">MAASYYKQYFPVPQTTSSLPTSSFVDQNNQTAIVNIENSSGSSSGKAAKIDARKRKRDADNEAQKRLRLYNLQVAEYYKQNDQLISSLFLDSLNGASHEYIVQQIMLKYKRLPLKIRYNGKNVSDNTNITIITTNSCITVTSTSTSTTVFSNYDHEIPTTTVQINSYQPIDVSEYEQNTNVIRTSNTTELKSSWLCYPSNDTVDSISKSTTNSVTLDNQVEDLGSKKETDASSTVDDTGDETFWDEYFKKNPLPLEESSNASTNFLADIQKNTTFCSIESSSVVETNNIASQRKPASLCEEQLNLEDYSLSYVVPSEKKRKRIVKFEKHFTPGVPCSATTTNTLRIRSKSHSQTTLNENVLNNKPIISNTYVDGEEDVGKMEANFKENDNLVDKIVQCYYQTHNYSEFIAKLFKEYTYGI</sequence>
<proteinExistence type="predicted"/>
<name>A0A914QPM9_9BILA</name>
<feature type="region of interest" description="Disordered" evidence="1">
    <location>
        <begin position="37"/>
        <end position="60"/>
    </location>
</feature>
<dbReference type="Proteomes" id="UP000887578">
    <property type="component" value="Unplaced"/>
</dbReference>
<evidence type="ECO:0000313" key="2">
    <source>
        <dbReference type="Proteomes" id="UP000887578"/>
    </source>
</evidence>